<reference evidence="3 4" key="1">
    <citation type="submission" date="2023-08" db="EMBL/GenBank/DDBJ databases">
        <title>A Necator americanus chromosomal reference genome.</title>
        <authorList>
            <person name="Ilik V."/>
            <person name="Petrzelkova K.J."/>
            <person name="Pardy F."/>
            <person name="Fuh T."/>
            <person name="Niatou-Singa F.S."/>
            <person name="Gouil Q."/>
            <person name="Baker L."/>
            <person name="Ritchie M.E."/>
            <person name="Jex A.R."/>
            <person name="Gazzola D."/>
            <person name="Li H."/>
            <person name="Toshio Fujiwara R."/>
            <person name="Zhan B."/>
            <person name="Aroian R.V."/>
            <person name="Pafco B."/>
            <person name="Schwarz E.M."/>
        </authorList>
    </citation>
    <scope>NUCLEOTIDE SEQUENCE [LARGE SCALE GENOMIC DNA]</scope>
    <source>
        <strain evidence="3 4">Aroian</strain>
        <tissue evidence="3">Whole animal</tissue>
    </source>
</reference>
<evidence type="ECO:0000256" key="2">
    <source>
        <dbReference type="SAM" id="SignalP"/>
    </source>
</evidence>
<feature type="chain" id="PRO_5045751897" description="Glycine zipper 2TM domain-containing protein" evidence="2">
    <location>
        <begin position="19"/>
        <end position="113"/>
    </location>
</feature>
<keyword evidence="1" id="KW-0472">Membrane</keyword>
<name>A0ABR1DWW3_NECAM</name>
<evidence type="ECO:0000313" key="3">
    <source>
        <dbReference type="EMBL" id="KAK6754869.1"/>
    </source>
</evidence>
<protein>
    <recommendedName>
        <fullName evidence="5">Glycine zipper 2TM domain-containing protein</fullName>
    </recommendedName>
</protein>
<proteinExistence type="predicted"/>
<evidence type="ECO:0000313" key="4">
    <source>
        <dbReference type="Proteomes" id="UP001303046"/>
    </source>
</evidence>
<comment type="caution">
    <text evidence="3">The sequence shown here is derived from an EMBL/GenBank/DDBJ whole genome shotgun (WGS) entry which is preliminary data.</text>
</comment>
<keyword evidence="1" id="KW-1133">Transmembrane helix</keyword>
<accession>A0ABR1DWW3</accession>
<dbReference type="Proteomes" id="UP001303046">
    <property type="component" value="Unassembled WGS sequence"/>
</dbReference>
<dbReference type="EMBL" id="JAVFWL010000005">
    <property type="protein sequence ID" value="KAK6754869.1"/>
    <property type="molecule type" value="Genomic_DNA"/>
</dbReference>
<sequence>MMQKFIVVILLATGPVLHVGAGGYGYGYGYGCGGYGGCGYGGGGGWSAAAGAFLGSLAGSMIANGGMGGMAKLEAIIPGIRAGTGFSWVMPIFGSKRHEARTVAQTAALEGGA</sequence>
<feature type="transmembrane region" description="Helical" evidence="1">
    <location>
        <begin position="45"/>
        <end position="63"/>
    </location>
</feature>
<keyword evidence="2" id="KW-0732">Signal</keyword>
<organism evidence="3 4">
    <name type="scientific">Necator americanus</name>
    <name type="common">Human hookworm</name>
    <dbReference type="NCBI Taxonomy" id="51031"/>
    <lineage>
        <taxon>Eukaryota</taxon>
        <taxon>Metazoa</taxon>
        <taxon>Ecdysozoa</taxon>
        <taxon>Nematoda</taxon>
        <taxon>Chromadorea</taxon>
        <taxon>Rhabditida</taxon>
        <taxon>Rhabditina</taxon>
        <taxon>Rhabditomorpha</taxon>
        <taxon>Strongyloidea</taxon>
        <taxon>Ancylostomatidae</taxon>
        <taxon>Bunostominae</taxon>
        <taxon>Necator</taxon>
    </lineage>
</organism>
<keyword evidence="4" id="KW-1185">Reference proteome</keyword>
<keyword evidence="1" id="KW-0812">Transmembrane</keyword>
<gene>
    <name evidence="3" type="primary">Necator_chrV.g18486</name>
    <name evidence="3" type="ORF">RB195_013695</name>
</gene>
<evidence type="ECO:0000256" key="1">
    <source>
        <dbReference type="SAM" id="Phobius"/>
    </source>
</evidence>
<evidence type="ECO:0008006" key="5">
    <source>
        <dbReference type="Google" id="ProtNLM"/>
    </source>
</evidence>
<feature type="signal peptide" evidence="2">
    <location>
        <begin position="1"/>
        <end position="18"/>
    </location>
</feature>